<keyword evidence="5" id="KW-1185">Reference proteome</keyword>
<dbReference type="Pfam" id="PF00106">
    <property type="entry name" value="adh_short"/>
    <property type="match status" value="1"/>
</dbReference>
<dbReference type="Gene3D" id="3.40.50.720">
    <property type="entry name" value="NAD(P)-binding Rossmann-like Domain"/>
    <property type="match status" value="1"/>
</dbReference>
<evidence type="ECO:0000313" key="4">
    <source>
        <dbReference type="EMBL" id="MFD1847719.1"/>
    </source>
</evidence>
<dbReference type="Proteomes" id="UP001597307">
    <property type="component" value="Unassembled WGS sequence"/>
</dbReference>
<proteinExistence type="inferred from homology"/>
<dbReference type="PANTHER" id="PTHR24320:SF148">
    <property type="entry name" value="NAD(P)-BINDING ROSSMANN-FOLD SUPERFAMILY PROTEIN"/>
    <property type="match status" value="1"/>
</dbReference>
<dbReference type="PRINTS" id="PR00080">
    <property type="entry name" value="SDRFAMILY"/>
</dbReference>
<dbReference type="RefSeq" id="WP_343880821.1">
    <property type="nucleotide sequence ID" value="NZ_BAAAIJ010000051.1"/>
</dbReference>
<evidence type="ECO:0000313" key="5">
    <source>
        <dbReference type="Proteomes" id="UP001597307"/>
    </source>
</evidence>
<evidence type="ECO:0000256" key="2">
    <source>
        <dbReference type="ARBA" id="ARBA00023002"/>
    </source>
</evidence>
<dbReference type="InterPro" id="IPR036291">
    <property type="entry name" value="NAD(P)-bd_dom_sf"/>
</dbReference>
<dbReference type="InterPro" id="IPR002347">
    <property type="entry name" value="SDR_fam"/>
</dbReference>
<protein>
    <submittedName>
        <fullName evidence="4">SDR family NAD(P)-dependent oxidoreductase</fullName>
    </submittedName>
</protein>
<dbReference type="EMBL" id="JBHUGA010000060">
    <property type="protein sequence ID" value="MFD1847719.1"/>
    <property type="molecule type" value="Genomic_DNA"/>
</dbReference>
<evidence type="ECO:0000256" key="3">
    <source>
        <dbReference type="RuleBase" id="RU000363"/>
    </source>
</evidence>
<evidence type="ECO:0000256" key="1">
    <source>
        <dbReference type="ARBA" id="ARBA00006484"/>
    </source>
</evidence>
<dbReference type="PRINTS" id="PR00081">
    <property type="entry name" value="GDHRDH"/>
</dbReference>
<gene>
    <name evidence="4" type="ORF">ACFSFX_14090</name>
</gene>
<accession>A0ABW4QAG1</accession>
<comment type="caution">
    <text evidence="4">The sequence shown here is derived from an EMBL/GenBank/DDBJ whole genome shotgun (WGS) entry which is preliminary data.</text>
</comment>
<keyword evidence="2" id="KW-0560">Oxidoreductase</keyword>
<reference evidence="5" key="1">
    <citation type="journal article" date="2019" name="Int. J. Syst. Evol. Microbiol.">
        <title>The Global Catalogue of Microorganisms (GCM) 10K type strain sequencing project: providing services to taxonomists for standard genome sequencing and annotation.</title>
        <authorList>
            <consortium name="The Broad Institute Genomics Platform"/>
            <consortium name="The Broad Institute Genome Sequencing Center for Infectious Disease"/>
            <person name="Wu L."/>
            <person name="Ma J."/>
        </authorList>
    </citation>
    <scope>NUCLEOTIDE SEQUENCE [LARGE SCALE GENOMIC DNA]</scope>
    <source>
        <strain evidence="5">JCM 11496</strain>
    </source>
</reference>
<organism evidence="4 5">
    <name type="scientific">Arthrobacter flavus</name>
    <dbReference type="NCBI Taxonomy" id="95172"/>
    <lineage>
        <taxon>Bacteria</taxon>
        <taxon>Bacillati</taxon>
        <taxon>Actinomycetota</taxon>
        <taxon>Actinomycetes</taxon>
        <taxon>Micrococcales</taxon>
        <taxon>Micrococcaceae</taxon>
        <taxon>Arthrobacter</taxon>
    </lineage>
</organism>
<dbReference type="PANTHER" id="PTHR24320">
    <property type="entry name" value="RETINOL DEHYDROGENASE"/>
    <property type="match status" value="1"/>
</dbReference>
<comment type="similarity">
    <text evidence="1 3">Belongs to the short-chain dehydrogenases/reductases (SDR) family.</text>
</comment>
<name>A0ABW4QAG1_9MICC</name>
<dbReference type="SUPFAM" id="SSF51735">
    <property type="entry name" value="NAD(P)-binding Rossmann-fold domains"/>
    <property type="match status" value="1"/>
</dbReference>
<sequence length="306" mass="32306">MDNWSPAHLPDLSGRTVVVTGGNAGLGYFACEQLAAAGASVVMASRNGQKAAAAIAAIRSRVPDADIQSQELDLARLDSVRRAVEVLSSRGPLDALLANAGVVGATGRQHTADGFELQFGTNHLGHFALTAGLLPALTAARGRVVHLGSISHRWVRLNTDDLMPAKYNNPRSYATSKLAVMTFGFELAARLHLLGSPVQSIVAHPGLALDLLTPHRPGIGVDNTPPAVRRRMLAPISHGKDTGAWPLVRAVGDPGVDNGTYCGPSGWFQLRGHPTSVPAHPHARERNTASRLIDASEQLTGVRLEL</sequence>